<reference evidence="2 3" key="1">
    <citation type="submission" date="2019-06" db="EMBL/GenBank/DDBJ databases">
        <title>Sequencing the genomes of 1000 actinobacteria strains.</title>
        <authorList>
            <person name="Klenk H.-P."/>
        </authorList>
    </citation>
    <scope>NUCLEOTIDE SEQUENCE [LARGE SCALE GENOMIC DNA]</scope>
    <source>
        <strain evidence="2 3">DSM 102200</strain>
    </source>
</reference>
<dbReference type="AlphaFoldDB" id="A0A543CLV7"/>
<feature type="region of interest" description="Disordered" evidence="1">
    <location>
        <begin position="1"/>
        <end position="40"/>
    </location>
</feature>
<sequence length="40" mass="4236">MTLSSVAYGSREGAQVRDLRTPSIAEGRSGSVNRPKTDKG</sequence>
<evidence type="ECO:0000313" key="3">
    <source>
        <dbReference type="Proteomes" id="UP000316096"/>
    </source>
</evidence>
<name>A0A543CLV7_9ACTN</name>
<gene>
    <name evidence="2" type="ORF">FB559_3705</name>
</gene>
<dbReference type="EMBL" id="VFOZ01000001">
    <property type="protein sequence ID" value="TQL98088.1"/>
    <property type="molecule type" value="Genomic_DNA"/>
</dbReference>
<protein>
    <submittedName>
        <fullName evidence="2">Uncharacterized protein</fullName>
    </submittedName>
</protein>
<keyword evidence="3" id="KW-1185">Reference proteome</keyword>
<accession>A0A543CLV7</accession>
<comment type="caution">
    <text evidence="2">The sequence shown here is derived from an EMBL/GenBank/DDBJ whole genome shotgun (WGS) entry which is preliminary data.</text>
</comment>
<evidence type="ECO:0000256" key="1">
    <source>
        <dbReference type="SAM" id="MobiDB-lite"/>
    </source>
</evidence>
<organism evidence="2 3">
    <name type="scientific">Actinoallomurus bryophytorum</name>
    <dbReference type="NCBI Taxonomy" id="1490222"/>
    <lineage>
        <taxon>Bacteria</taxon>
        <taxon>Bacillati</taxon>
        <taxon>Actinomycetota</taxon>
        <taxon>Actinomycetes</taxon>
        <taxon>Streptosporangiales</taxon>
        <taxon>Thermomonosporaceae</taxon>
        <taxon>Actinoallomurus</taxon>
    </lineage>
</organism>
<evidence type="ECO:0000313" key="2">
    <source>
        <dbReference type="EMBL" id="TQL98088.1"/>
    </source>
</evidence>
<proteinExistence type="predicted"/>
<dbReference type="Proteomes" id="UP000316096">
    <property type="component" value="Unassembled WGS sequence"/>
</dbReference>